<evidence type="ECO:0000256" key="10">
    <source>
        <dbReference type="ARBA" id="ARBA00023136"/>
    </source>
</evidence>
<dbReference type="GO" id="GO:0044781">
    <property type="term" value="P:bacterial-type flagellum organization"/>
    <property type="evidence" value="ECO:0007669"/>
    <property type="project" value="UniProtKB-UniRule"/>
</dbReference>
<keyword evidence="16" id="KW-0966">Cell projection</keyword>
<evidence type="ECO:0000256" key="11">
    <source>
        <dbReference type="ARBA" id="ARBA00023225"/>
    </source>
</evidence>
<dbReference type="InterPro" id="IPR047040">
    <property type="entry name" value="FlhF__GTPase_dom"/>
</dbReference>
<dbReference type="GO" id="GO:0005047">
    <property type="term" value="F:signal recognition particle binding"/>
    <property type="evidence" value="ECO:0007669"/>
    <property type="project" value="TreeGrafter"/>
</dbReference>
<dbReference type="GO" id="GO:0015031">
    <property type="term" value="P:protein transport"/>
    <property type="evidence" value="ECO:0007669"/>
    <property type="project" value="UniProtKB-KW"/>
</dbReference>
<dbReference type="SUPFAM" id="SSF52540">
    <property type="entry name" value="P-loop containing nucleoside triphosphate hydrolases"/>
    <property type="match status" value="1"/>
</dbReference>
<keyword evidence="9" id="KW-0342">GTP-binding</keyword>
<dbReference type="GO" id="GO:0003924">
    <property type="term" value="F:GTPase activity"/>
    <property type="evidence" value="ECO:0007669"/>
    <property type="project" value="UniProtKB-UniRule"/>
</dbReference>
<evidence type="ECO:0000256" key="13">
    <source>
        <dbReference type="NCBIfam" id="TIGR03499"/>
    </source>
</evidence>
<keyword evidence="7" id="KW-1005">Bacterial flagellum biogenesis</keyword>
<evidence type="ECO:0000256" key="6">
    <source>
        <dbReference type="ARBA" id="ARBA00022741"/>
    </source>
</evidence>
<evidence type="ECO:0000313" key="17">
    <source>
        <dbReference type="Proteomes" id="UP000525923"/>
    </source>
</evidence>
<dbReference type="GO" id="GO:0005525">
    <property type="term" value="F:GTP binding"/>
    <property type="evidence" value="ECO:0007669"/>
    <property type="project" value="UniProtKB-UniRule"/>
</dbReference>
<comment type="subcellular location">
    <subcellularLocation>
        <location evidence="1">Cell membrane</location>
        <topology evidence="1">Peripheral membrane protein</topology>
        <orientation evidence="1">Cytoplasmic side</orientation>
    </subcellularLocation>
</comment>
<keyword evidence="10" id="KW-0472">Membrane</keyword>
<reference evidence="16 17" key="1">
    <citation type="submission" date="2020-08" db="EMBL/GenBank/DDBJ databases">
        <title>Genomic Encyclopedia of Type Strains, Phase IV (KMG-IV): sequencing the most valuable type-strain genomes for metagenomic binning, comparative biology and taxonomic classification.</title>
        <authorList>
            <person name="Goeker M."/>
        </authorList>
    </citation>
    <scope>NUCLEOTIDE SEQUENCE [LARGE SCALE GENOMIC DNA]</scope>
    <source>
        <strain evidence="16 17">DSM 15895</strain>
    </source>
</reference>
<accession>A0A7W8CPL0</accession>
<dbReference type="InterPro" id="IPR027417">
    <property type="entry name" value="P-loop_NTPase"/>
</dbReference>
<dbReference type="Gene3D" id="1.20.120.1380">
    <property type="entry name" value="Flagellar FlhF biosynthesis protein, N domain"/>
    <property type="match status" value="1"/>
</dbReference>
<dbReference type="CDD" id="cd17873">
    <property type="entry name" value="FlhF"/>
    <property type="match status" value="1"/>
</dbReference>
<keyword evidence="8" id="KW-0653">Protein transport</keyword>
<dbReference type="InterPro" id="IPR020006">
    <property type="entry name" value="FlhF"/>
</dbReference>
<dbReference type="GO" id="GO:0005886">
    <property type="term" value="C:plasma membrane"/>
    <property type="evidence" value="ECO:0007669"/>
    <property type="project" value="UniProtKB-SubCell"/>
</dbReference>
<evidence type="ECO:0000256" key="3">
    <source>
        <dbReference type="ARBA" id="ARBA00014919"/>
    </source>
</evidence>
<dbReference type="InterPro" id="IPR000897">
    <property type="entry name" value="SRP54_GTPase_dom"/>
</dbReference>
<dbReference type="RefSeq" id="WP_135504668.1">
    <property type="nucleotide sequence ID" value="NZ_JACHHE010000002.1"/>
</dbReference>
<dbReference type="FunFam" id="3.40.50.300:FF:000695">
    <property type="entry name" value="Flagellar biosynthesis regulator FlhF"/>
    <property type="match status" value="1"/>
</dbReference>
<keyword evidence="17" id="KW-1185">Reference proteome</keyword>
<dbReference type="PANTHER" id="PTHR43134">
    <property type="entry name" value="SIGNAL RECOGNITION PARTICLE RECEPTOR SUBUNIT ALPHA"/>
    <property type="match status" value="1"/>
</dbReference>
<dbReference type="Gene3D" id="3.40.50.300">
    <property type="entry name" value="P-loop containing nucleotide triphosphate hydrolases"/>
    <property type="match status" value="1"/>
</dbReference>
<name>A0A7W8CPL0_9BACL</name>
<keyword evidence="16" id="KW-0282">Flagellum</keyword>
<dbReference type="NCBIfam" id="TIGR03499">
    <property type="entry name" value="FlhF"/>
    <property type="match status" value="1"/>
</dbReference>
<organism evidence="16 17">
    <name type="scientific">Planococcus koreensis</name>
    <dbReference type="NCBI Taxonomy" id="112331"/>
    <lineage>
        <taxon>Bacteria</taxon>
        <taxon>Bacillati</taxon>
        <taxon>Bacillota</taxon>
        <taxon>Bacilli</taxon>
        <taxon>Bacillales</taxon>
        <taxon>Caryophanaceae</taxon>
        <taxon>Planococcus</taxon>
    </lineage>
</organism>
<keyword evidence="5" id="KW-1003">Cell membrane</keyword>
<comment type="caution">
    <text evidence="16">The sequence shown here is derived from an EMBL/GenBank/DDBJ whole genome shotgun (WGS) entry which is preliminary data.</text>
</comment>
<evidence type="ECO:0000256" key="9">
    <source>
        <dbReference type="ARBA" id="ARBA00023134"/>
    </source>
</evidence>
<gene>
    <name evidence="16" type="ORF">HNQ44_000716</name>
</gene>
<comment type="function">
    <text evidence="12">Necessary for flagellar biosynthesis. May be involved in translocation of the flagellum.</text>
</comment>
<dbReference type="InterPro" id="IPR003593">
    <property type="entry name" value="AAA+_ATPase"/>
</dbReference>
<evidence type="ECO:0000256" key="8">
    <source>
        <dbReference type="ARBA" id="ARBA00022927"/>
    </source>
</evidence>
<evidence type="ECO:0000256" key="1">
    <source>
        <dbReference type="ARBA" id="ARBA00004413"/>
    </source>
</evidence>
<evidence type="ECO:0000256" key="7">
    <source>
        <dbReference type="ARBA" id="ARBA00022795"/>
    </source>
</evidence>
<keyword evidence="16" id="KW-0969">Cilium</keyword>
<evidence type="ECO:0000259" key="14">
    <source>
        <dbReference type="SMART" id="SM00382"/>
    </source>
</evidence>
<dbReference type="Proteomes" id="UP000525923">
    <property type="component" value="Unassembled WGS sequence"/>
</dbReference>
<feature type="domain" description="AAA+ ATPase" evidence="14">
    <location>
        <begin position="185"/>
        <end position="378"/>
    </location>
</feature>
<dbReference type="OrthoDB" id="9778554at2"/>
<feature type="domain" description="SRP54-type proteins GTP-binding" evidence="15">
    <location>
        <begin position="186"/>
        <end position="377"/>
    </location>
</feature>
<evidence type="ECO:0000256" key="5">
    <source>
        <dbReference type="ARBA" id="ARBA00022475"/>
    </source>
</evidence>
<evidence type="ECO:0000313" key="16">
    <source>
        <dbReference type="EMBL" id="MBB5179292.1"/>
    </source>
</evidence>
<keyword evidence="4" id="KW-0813">Transport</keyword>
<dbReference type="PANTHER" id="PTHR43134:SF3">
    <property type="entry name" value="FLAGELLAR BIOSYNTHESIS PROTEIN FLHF"/>
    <property type="match status" value="1"/>
</dbReference>
<evidence type="ECO:0000259" key="15">
    <source>
        <dbReference type="SMART" id="SM00962"/>
    </source>
</evidence>
<dbReference type="SMART" id="SM00382">
    <property type="entry name" value="AAA"/>
    <property type="match status" value="1"/>
</dbReference>
<dbReference type="SMART" id="SM00962">
    <property type="entry name" value="SRP54"/>
    <property type="match status" value="1"/>
</dbReference>
<dbReference type="GO" id="GO:0006614">
    <property type="term" value="P:SRP-dependent cotranslational protein targeting to membrane"/>
    <property type="evidence" value="ECO:0007669"/>
    <property type="project" value="UniProtKB-UniRule"/>
</dbReference>
<keyword evidence="6" id="KW-0547">Nucleotide-binding</keyword>
<dbReference type="AlphaFoldDB" id="A0A7W8CPL0"/>
<evidence type="ECO:0000256" key="4">
    <source>
        <dbReference type="ARBA" id="ARBA00022448"/>
    </source>
</evidence>
<evidence type="ECO:0000256" key="2">
    <source>
        <dbReference type="ARBA" id="ARBA00008531"/>
    </source>
</evidence>
<protein>
    <recommendedName>
        <fullName evidence="3 13">Flagellar biosynthesis protein FlhF</fullName>
    </recommendedName>
</protein>
<keyword evidence="11" id="KW-1006">Bacterial flagellum protein export</keyword>
<comment type="similarity">
    <text evidence="2">Belongs to the GTP-binding SRP family.</text>
</comment>
<dbReference type="Pfam" id="PF00448">
    <property type="entry name" value="SRP54"/>
    <property type="match status" value="1"/>
</dbReference>
<dbReference type="EMBL" id="JACHHE010000002">
    <property type="protein sequence ID" value="MBB5179292.1"/>
    <property type="molecule type" value="Genomic_DNA"/>
</dbReference>
<sequence>MRLKTYIVENVVDAIPMIKRDLGSDALILNTKKIKTGGFLGFFQTDKLEVIAAVESKPSEAQKKPAAPNKAPVVYKSEDALAPSVPAVFSSPPEQADDLISELKSIKQFMMQVIEEDRLPNALQPLSDRLTEQEVQKEIQSEILAKLMVALDRNPALTEVQVFEAARAEIIRMIKTHQKAKAVKDPEMVCFIGPTGVGKTTTIAKIAADYMLREEKNVGLITSDTFRIAAVEQLKTYGSILNIPVKVVETSAGLQQAIAELQDCDIILMDTAGRNYQQKQYIEDLERLLPKTAKIQIHLVLSLTSKLEDMKKIIENFKTIKMDQLVLTKKDETSSAGAILNLICRYSIPISYIANGQNVPDDLVAATPEKIADFVLGDNSHD</sequence>
<evidence type="ECO:0000256" key="12">
    <source>
        <dbReference type="ARBA" id="ARBA00025337"/>
    </source>
</evidence>
<proteinExistence type="inferred from homology"/>